<evidence type="ECO:0000313" key="2">
    <source>
        <dbReference type="Proteomes" id="UP000798662"/>
    </source>
</evidence>
<accession>A0ACC3BJ97</accession>
<evidence type="ECO:0000313" key="1">
    <source>
        <dbReference type="EMBL" id="KAK1857993.1"/>
    </source>
</evidence>
<protein>
    <submittedName>
        <fullName evidence="1">Uncharacterized protein</fullName>
    </submittedName>
</protein>
<gene>
    <name evidence="1" type="ORF">I4F81_000607</name>
</gene>
<proteinExistence type="predicted"/>
<comment type="caution">
    <text evidence="1">The sequence shown here is derived from an EMBL/GenBank/DDBJ whole genome shotgun (WGS) entry which is preliminary data.</text>
</comment>
<keyword evidence="2" id="KW-1185">Reference proteome</keyword>
<dbReference type="Proteomes" id="UP000798662">
    <property type="component" value="Chromosome 1"/>
</dbReference>
<reference evidence="1" key="1">
    <citation type="submission" date="2019-11" db="EMBL/GenBank/DDBJ databases">
        <title>Nori genome reveals adaptations in red seaweeds to the harsh intertidal environment.</title>
        <authorList>
            <person name="Wang D."/>
            <person name="Mao Y."/>
        </authorList>
    </citation>
    <scope>NUCLEOTIDE SEQUENCE</scope>
    <source>
        <tissue evidence="1">Gametophyte</tissue>
    </source>
</reference>
<sequence>MDKLNSLLGGDAGESTAQALKEKMLHETIENKVESFAGEKVADSAPVQKAIGTAVDMLTSEDASTGAAGAAGAGAGIGGMASKLAGSLTGSGDAASSGVTDQLEKAGAGGIASQLQGVIGGIGGGSDGPAPSSGLAGQLEGMLGGDDKGAGGLGALAAGMLKK</sequence>
<name>A0ACC3BJ97_PYRYE</name>
<dbReference type="EMBL" id="CM020618">
    <property type="protein sequence ID" value="KAK1857993.1"/>
    <property type="molecule type" value="Genomic_DNA"/>
</dbReference>
<organism evidence="1 2">
    <name type="scientific">Pyropia yezoensis</name>
    <name type="common">Susabi-nori</name>
    <name type="synonym">Porphyra yezoensis</name>
    <dbReference type="NCBI Taxonomy" id="2788"/>
    <lineage>
        <taxon>Eukaryota</taxon>
        <taxon>Rhodophyta</taxon>
        <taxon>Bangiophyceae</taxon>
        <taxon>Bangiales</taxon>
        <taxon>Bangiaceae</taxon>
        <taxon>Pyropia</taxon>
    </lineage>
</organism>